<dbReference type="GO" id="GO:0050772">
    <property type="term" value="P:positive regulation of axonogenesis"/>
    <property type="evidence" value="ECO:0007669"/>
    <property type="project" value="TreeGrafter"/>
</dbReference>
<evidence type="ECO:0000313" key="15">
    <source>
        <dbReference type="Proteomes" id="UP001178461"/>
    </source>
</evidence>
<keyword evidence="15" id="KW-1185">Reference proteome</keyword>
<evidence type="ECO:0000256" key="6">
    <source>
        <dbReference type="ARBA" id="ARBA00023136"/>
    </source>
</evidence>
<dbReference type="EMBL" id="OX395135">
    <property type="protein sequence ID" value="CAI5785731.1"/>
    <property type="molecule type" value="Genomic_DNA"/>
</dbReference>
<dbReference type="InterPro" id="IPR015943">
    <property type="entry name" value="WD40/YVTN_repeat-like_dom_sf"/>
</dbReference>
<feature type="domain" description="Sema" evidence="13">
    <location>
        <begin position="49"/>
        <end position="403"/>
    </location>
</feature>
<feature type="domain" description="PSI" evidence="11">
    <location>
        <begin position="555"/>
        <end position="594"/>
    </location>
</feature>
<dbReference type="Gene3D" id="3.30.1680.10">
    <property type="entry name" value="ligand-binding face of the semaphorins, domain 2"/>
    <property type="match status" value="1"/>
</dbReference>
<dbReference type="GO" id="GO:0030334">
    <property type="term" value="P:regulation of cell migration"/>
    <property type="evidence" value="ECO:0007669"/>
    <property type="project" value="TreeGrafter"/>
</dbReference>
<dbReference type="InterPro" id="IPR008936">
    <property type="entry name" value="Rho_GTPase_activation_prot"/>
</dbReference>
<dbReference type="InterPro" id="IPR002165">
    <property type="entry name" value="Plexin_repeat"/>
</dbReference>
<dbReference type="Pfam" id="PF01833">
    <property type="entry name" value="TIG"/>
    <property type="match status" value="2"/>
</dbReference>
<evidence type="ECO:0000259" key="12">
    <source>
        <dbReference type="SMART" id="SM00429"/>
    </source>
</evidence>
<dbReference type="PANTHER" id="PTHR22625">
    <property type="entry name" value="PLEXIN"/>
    <property type="match status" value="1"/>
</dbReference>
<keyword evidence="6 9" id="KW-0472">Membrane</keyword>
<organism evidence="14 15">
    <name type="scientific">Podarcis lilfordi</name>
    <name type="common">Lilford's wall lizard</name>
    <dbReference type="NCBI Taxonomy" id="74358"/>
    <lineage>
        <taxon>Eukaryota</taxon>
        <taxon>Metazoa</taxon>
        <taxon>Chordata</taxon>
        <taxon>Craniata</taxon>
        <taxon>Vertebrata</taxon>
        <taxon>Euteleostomi</taxon>
        <taxon>Lepidosauria</taxon>
        <taxon>Squamata</taxon>
        <taxon>Bifurcata</taxon>
        <taxon>Unidentata</taxon>
        <taxon>Episquamata</taxon>
        <taxon>Laterata</taxon>
        <taxon>Lacertibaenia</taxon>
        <taxon>Lacertidae</taxon>
        <taxon>Podarcis</taxon>
    </lineage>
</organism>
<dbReference type="PANTHER" id="PTHR22625:SF4">
    <property type="entry name" value="PLEXIN-C1"/>
    <property type="match status" value="1"/>
</dbReference>
<dbReference type="Gene3D" id="2.60.40.10">
    <property type="entry name" value="Immunoglobulins"/>
    <property type="match status" value="1"/>
</dbReference>
<protein>
    <submittedName>
        <fullName evidence="14">Plexin-C1 isoform X1</fullName>
    </submittedName>
</protein>
<evidence type="ECO:0000256" key="5">
    <source>
        <dbReference type="ARBA" id="ARBA00022989"/>
    </source>
</evidence>
<feature type="domain" description="IPT/TIG" evidence="12">
    <location>
        <begin position="612"/>
        <end position="701"/>
    </location>
</feature>
<dbReference type="SUPFAM" id="SSF48350">
    <property type="entry name" value="GTPase activation domain, GAP"/>
    <property type="match status" value="1"/>
</dbReference>
<dbReference type="GO" id="GO:0017154">
    <property type="term" value="F:semaphorin receptor activity"/>
    <property type="evidence" value="ECO:0007669"/>
    <property type="project" value="InterPro"/>
</dbReference>
<keyword evidence="8" id="KW-0325">Glycoprotein</keyword>
<dbReference type="InterPro" id="IPR046800">
    <property type="entry name" value="Plexin_RBD"/>
</dbReference>
<dbReference type="InterPro" id="IPR001627">
    <property type="entry name" value="Semap_dom"/>
</dbReference>
<dbReference type="Gene3D" id="1.10.506.10">
    <property type="entry name" value="GTPase Activation - p120gap, domain 1"/>
    <property type="match status" value="1"/>
</dbReference>
<reference evidence="14" key="1">
    <citation type="submission" date="2022-12" db="EMBL/GenBank/DDBJ databases">
        <authorList>
            <person name="Alioto T."/>
            <person name="Alioto T."/>
            <person name="Gomez Garrido J."/>
        </authorList>
    </citation>
    <scope>NUCLEOTIDE SEQUENCE</scope>
</reference>
<name>A0AA35KXZ5_9SAUR</name>
<gene>
    <name evidence="14" type="ORF">PODLI_1B019227</name>
</gene>
<dbReference type="Proteomes" id="UP001178461">
    <property type="component" value="Chromosome 10"/>
</dbReference>
<dbReference type="SMART" id="SM00429">
    <property type="entry name" value="IPT"/>
    <property type="match status" value="2"/>
</dbReference>
<keyword evidence="3 9" id="KW-0812">Transmembrane</keyword>
<keyword evidence="5 9" id="KW-1133">Transmembrane helix</keyword>
<evidence type="ECO:0000256" key="1">
    <source>
        <dbReference type="ARBA" id="ARBA00004167"/>
    </source>
</evidence>
<dbReference type="SMART" id="SM00423">
    <property type="entry name" value="PSI"/>
    <property type="match status" value="2"/>
</dbReference>
<comment type="similarity">
    <text evidence="2">Belongs to the plexin family.</text>
</comment>
<evidence type="ECO:0000259" key="13">
    <source>
        <dbReference type="SMART" id="SM00630"/>
    </source>
</evidence>
<dbReference type="InterPro" id="IPR002909">
    <property type="entry name" value="IPT_dom"/>
</dbReference>
<feature type="transmembrane region" description="Helical" evidence="9">
    <location>
        <begin position="894"/>
        <end position="914"/>
    </location>
</feature>
<feature type="chain" id="PRO_5041422271" evidence="10">
    <location>
        <begin position="33"/>
        <end position="1532"/>
    </location>
</feature>
<dbReference type="CDD" id="cd00102">
    <property type="entry name" value="IPT"/>
    <property type="match status" value="1"/>
</dbReference>
<proteinExistence type="inferred from homology"/>
<dbReference type="InterPro" id="IPR031148">
    <property type="entry name" value="Plexin"/>
</dbReference>
<dbReference type="InterPro" id="IPR013783">
    <property type="entry name" value="Ig-like_fold"/>
</dbReference>
<dbReference type="SUPFAM" id="SSF101912">
    <property type="entry name" value="Sema domain"/>
    <property type="match status" value="1"/>
</dbReference>
<dbReference type="SUPFAM" id="SSF103575">
    <property type="entry name" value="Plexin repeat"/>
    <property type="match status" value="1"/>
</dbReference>
<evidence type="ECO:0000256" key="8">
    <source>
        <dbReference type="ARBA" id="ARBA00023180"/>
    </source>
</evidence>
<dbReference type="CDD" id="cd00603">
    <property type="entry name" value="IPT_PCSR"/>
    <property type="match status" value="1"/>
</dbReference>
<dbReference type="CDD" id="cd12789">
    <property type="entry name" value="RasGAP_plexin_C1"/>
    <property type="match status" value="1"/>
</dbReference>
<dbReference type="GO" id="GO:0007162">
    <property type="term" value="P:negative regulation of cell adhesion"/>
    <property type="evidence" value="ECO:0007669"/>
    <property type="project" value="TreeGrafter"/>
</dbReference>
<dbReference type="GO" id="GO:0008360">
    <property type="term" value="P:regulation of cell shape"/>
    <property type="evidence" value="ECO:0007669"/>
    <property type="project" value="TreeGrafter"/>
</dbReference>
<keyword evidence="7" id="KW-1015">Disulfide bond</keyword>
<dbReference type="GO" id="GO:0002116">
    <property type="term" value="C:semaphorin receptor complex"/>
    <property type="evidence" value="ECO:0007669"/>
    <property type="project" value="TreeGrafter"/>
</dbReference>
<dbReference type="Pfam" id="PF08337">
    <property type="entry name" value="Plexin_cytopl"/>
    <property type="match status" value="1"/>
</dbReference>
<dbReference type="SMART" id="SM00630">
    <property type="entry name" value="Sema"/>
    <property type="match status" value="1"/>
</dbReference>
<evidence type="ECO:0000256" key="10">
    <source>
        <dbReference type="SAM" id="SignalP"/>
    </source>
</evidence>
<dbReference type="Pfam" id="PF20170">
    <property type="entry name" value="Plexin_RBD"/>
    <property type="match status" value="1"/>
</dbReference>
<feature type="domain" description="IPT/TIG" evidence="12">
    <location>
        <begin position="703"/>
        <end position="790"/>
    </location>
</feature>
<dbReference type="Gene3D" id="3.10.20.90">
    <property type="entry name" value="Phosphatidylinositol 3-kinase Catalytic Subunit, Chain A, domain 1"/>
    <property type="match status" value="1"/>
</dbReference>
<evidence type="ECO:0000256" key="4">
    <source>
        <dbReference type="ARBA" id="ARBA00022729"/>
    </source>
</evidence>
<keyword evidence="4 10" id="KW-0732">Signal</keyword>
<evidence type="ECO:0000313" key="14">
    <source>
        <dbReference type="EMBL" id="CAI5785731.1"/>
    </source>
</evidence>
<accession>A0AA35KXZ5</accession>
<evidence type="ECO:0000259" key="11">
    <source>
        <dbReference type="SMART" id="SM00423"/>
    </source>
</evidence>
<evidence type="ECO:0000256" key="3">
    <source>
        <dbReference type="ARBA" id="ARBA00022692"/>
    </source>
</evidence>
<dbReference type="Gene3D" id="2.130.10.10">
    <property type="entry name" value="YVTN repeat-like/Quinoprotein amine dehydrogenase"/>
    <property type="match status" value="1"/>
</dbReference>
<sequence length="1532" mass="171940">MAGWWRRLRGRLGGGLACYCLLLLSASALAWAAEEEEAAARAQTFPQPLSNLAASARRLLVASGNRWYEVEPSLAWAKEHRSSPALDSGTTVNKLLLPFGDDRLLTCWTKPQGSCYEERLGDDANATVFGQEVVTCLRKGSAAGWIFARGSEWRLVVATSRRLNDSSDLDPECLAKGDSKVAVALQERQKAVPEDHRLLVGDGCYLHFADAFLWSGQFFFPYYHCSLSMEPKMLVANQMPANRFFGHGQAILRCGGSGGFTRRILSSNYIQKRGLWVGVFGSAEGPATPTSTALCIFNLSQVSSVSEGCALGDSNTICAHEPAETCNKIAWPINNATLLSHSDLVSVYATVVLNKIVLFLGTRNGQLLKVILDENMKANCPDILYEIEEETPIFHKLELDPVNKDYIYLPSGNKIWRTKVANCSKHISCKECLTAMDPHCGWCYSYNNCTLKGECPVSNNIMNWTSIPYGTDKCLKIYTSKHYRGEISVTAVGNSEGPFTCKVIDANTKNILCENVKEDVMNCSCRLKAADLVGKVAQVLLISGSQTLSEIFKYDCSLEKTCSECLSRAGCTWSTRENKCVSSTMTCTQKVDCDSITTSASDGKDISQRPEPMHITSIEPMWISTLGSSEVLVRGENFSNADVLMEMTGTSSCKSEEIFVTKVLNRTHMKFCLPPSRKEAKSICIKKIGFPCSLPVTLSYVSLPACTGIFPNVTWKSGGRNMTIRGRHLNVTEMVSVLDGGGQNLAKFTCRSDRSECNFTTPAVNTEKSNVKVVLKVETKNISCIEFRYEPDPEFIHYELTTDMHPVLELKIHKKKDGLNISKREIDVFMSCMAGEKLLNVTFTVQNISQTESRSTIYCRAQQTSDDNIDTSSVKVYVKVGNFKQEVPKEAHNYSYLTLLLLIPVVIAVAIFVTQRKSKQLNRKLSEHLELLECELRKEIREGFVELQMEKLDVVDSFGTIPFLDYKHFLIRTSFPETGGTSFILIEDSSEPLSRNPEQKDESITALYALICNKHFLVTLIHTLEKQKTFSVKDRCLFASFLTIALQTNLVYLTHILEVLTRDLMEQSSNIQPKLLLRRTESVVEKLLTNWMSVCLSGFLRETFGDPFYMLVTTLNQRINRGPVDVITCKALNTLNEDWLLWQVTEFNTVELNVVFENIPQSECEGTFQTIQVNVLDCDTIGQAKEKILQAFLNKNGSLYDLQLNEMALALQSGAQTTELLDIDSSSEILENGITKLNTIRHYAISDGATIKILKKKTDLSACFSDGEYPNDYCHLILPDSEAAKDTQGTKHKGKQKFKVKEMYLTKLLSTKVAIHSVVEELFRSIWTLPNNKAPVAVKYFFDFLDAQAENKKITDPDVVHIWKTNSLPLRFWVNILKNPQFVFDIKKTPHLDGCLSVIAQAFMDAFSLSEQQLGKEAPTNKLLYAKDIPLYKEEVKAFYKAVRDLPSLSTSELEEFLTQESKKHENEFNESAALTKIYHYIARYYDDILNKLEKERGLEEAQKQLLYIKALADEKKKCKWISDESTAPLLS</sequence>
<feature type="signal peptide" evidence="10">
    <location>
        <begin position="1"/>
        <end position="32"/>
    </location>
</feature>
<feature type="transmembrane region" description="Helical" evidence="9">
    <location>
        <begin position="1036"/>
        <end position="1057"/>
    </location>
</feature>
<dbReference type="InterPro" id="IPR036352">
    <property type="entry name" value="Semap_dom_sf"/>
</dbReference>
<evidence type="ECO:0000256" key="9">
    <source>
        <dbReference type="SAM" id="Phobius"/>
    </source>
</evidence>
<dbReference type="GO" id="GO:0005886">
    <property type="term" value="C:plasma membrane"/>
    <property type="evidence" value="ECO:0007669"/>
    <property type="project" value="TreeGrafter"/>
</dbReference>
<evidence type="ECO:0000256" key="7">
    <source>
        <dbReference type="ARBA" id="ARBA00023157"/>
    </source>
</evidence>
<comment type="subcellular location">
    <subcellularLocation>
        <location evidence="1">Membrane</location>
        <topology evidence="1">Single-pass membrane protein</topology>
    </subcellularLocation>
</comment>
<dbReference type="Pfam" id="PF01437">
    <property type="entry name" value="PSI"/>
    <property type="match status" value="1"/>
</dbReference>
<evidence type="ECO:0000256" key="2">
    <source>
        <dbReference type="ARBA" id="ARBA00010297"/>
    </source>
</evidence>
<dbReference type="InterPro" id="IPR013548">
    <property type="entry name" value="Plexin_cytoplasmic_RasGAP_dom"/>
</dbReference>
<dbReference type="InterPro" id="IPR016201">
    <property type="entry name" value="PSI"/>
</dbReference>
<feature type="domain" description="PSI" evidence="11">
    <location>
        <begin position="422"/>
        <end position="475"/>
    </location>
</feature>